<dbReference type="InterPro" id="IPR013783">
    <property type="entry name" value="Ig-like_fold"/>
</dbReference>
<dbReference type="InterPro" id="IPR036179">
    <property type="entry name" value="Ig-like_dom_sf"/>
</dbReference>
<protein>
    <submittedName>
        <fullName evidence="3">Sialic acid-binding Ig-like lectin 14</fullName>
    </submittedName>
</protein>
<dbReference type="Pfam" id="PF07686">
    <property type="entry name" value="V-set"/>
    <property type="match status" value="1"/>
</dbReference>
<keyword evidence="1" id="KW-1133">Transmembrane helix</keyword>
<evidence type="ECO:0000313" key="4">
    <source>
        <dbReference type="Proteomes" id="UP001295444"/>
    </source>
</evidence>
<dbReference type="PROSITE" id="PS50835">
    <property type="entry name" value="IG_LIKE"/>
    <property type="match status" value="1"/>
</dbReference>
<name>A0AAD1RJ03_PELCU</name>
<gene>
    <name evidence="3" type="ORF">PECUL_23A045637</name>
</gene>
<dbReference type="AlphaFoldDB" id="A0AAD1RJ03"/>
<accession>A0AAD1RJ03</accession>
<keyword evidence="1" id="KW-0472">Membrane</keyword>
<dbReference type="InterPro" id="IPR013106">
    <property type="entry name" value="Ig_V-set"/>
</dbReference>
<dbReference type="Proteomes" id="UP001295444">
    <property type="component" value="Chromosome 03"/>
</dbReference>
<dbReference type="SMART" id="SM00409">
    <property type="entry name" value="IG"/>
    <property type="match status" value="1"/>
</dbReference>
<reference evidence="3" key="1">
    <citation type="submission" date="2022-03" db="EMBL/GenBank/DDBJ databases">
        <authorList>
            <person name="Alioto T."/>
            <person name="Alioto T."/>
            <person name="Gomez Garrido J."/>
        </authorList>
    </citation>
    <scope>NUCLEOTIDE SEQUENCE</scope>
</reference>
<dbReference type="EMBL" id="OW240914">
    <property type="protein sequence ID" value="CAH2272608.1"/>
    <property type="molecule type" value="Genomic_DNA"/>
</dbReference>
<proteinExistence type="predicted"/>
<evidence type="ECO:0000256" key="1">
    <source>
        <dbReference type="SAM" id="Phobius"/>
    </source>
</evidence>
<dbReference type="Gene3D" id="2.60.40.10">
    <property type="entry name" value="Immunoglobulins"/>
    <property type="match status" value="1"/>
</dbReference>
<evidence type="ECO:0000313" key="3">
    <source>
        <dbReference type="EMBL" id="CAH2272608.1"/>
    </source>
</evidence>
<feature type="domain" description="Ig-like" evidence="2">
    <location>
        <begin position="25"/>
        <end position="131"/>
    </location>
</feature>
<dbReference type="SUPFAM" id="SSF48726">
    <property type="entry name" value="Immunoglobulin"/>
    <property type="match status" value="1"/>
</dbReference>
<dbReference type="InterPro" id="IPR003599">
    <property type="entry name" value="Ig_sub"/>
</dbReference>
<evidence type="ECO:0000259" key="2">
    <source>
        <dbReference type="PROSITE" id="PS50835"/>
    </source>
</evidence>
<dbReference type="InterPro" id="IPR007110">
    <property type="entry name" value="Ig-like_dom"/>
</dbReference>
<keyword evidence="4" id="KW-1185">Reference proteome</keyword>
<sequence>MSRDRPIKGFNNNICSLILTGQHHSEFTINQPEESSAPVGGSATITCSYNTPIKKTPINAVIYWRASGHDGPIAYHPSTWMVHPTYRGRTNVTQQADLQITGVQHTDSSVYYCLVTLKFCVGNGVIKNSISCGNGTRLSVTAANEIPVYQIIIPIIFVFILIVVGGILIFRKGFLCKKEHETTAIQQNVNEPVAAGDPSNEGTREEMPYEEINGGIIYADLKMTKLDPGQSRSQPNRETEIIYSYVK</sequence>
<organism evidence="3 4">
    <name type="scientific">Pelobates cultripes</name>
    <name type="common">Western spadefoot toad</name>
    <dbReference type="NCBI Taxonomy" id="61616"/>
    <lineage>
        <taxon>Eukaryota</taxon>
        <taxon>Metazoa</taxon>
        <taxon>Chordata</taxon>
        <taxon>Craniata</taxon>
        <taxon>Vertebrata</taxon>
        <taxon>Euteleostomi</taxon>
        <taxon>Amphibia</taxon>
        <taxon>Batrachia</taxon>
        <taxon>Anura</taxon>
        <taxon>Pelobatoidea</taxon>
        <taxon>Pelobatidae</taxon>
        <taxon>Pelobates</taxon>
    </lineage>
</organism>
<feature type="transmembrane region" description="Helical" evidence="1">
    <location>
        <begin position="148"/>
        <end position="170"/>
    </location>
</feature>
<keyword evidence="1" id="KW-0812">Transmembrane</keyword>